<name>A0A410X054_9BACL</name>
<accession>A0A410X054</accession>
<evidence type="ECO:0000313" key="4">
    <source>
        <dbReference type="Proteomes" id="UP000288943"/>
    </source>
</evidence>
<keyword evidence="5" id="KW-1185">Reference proteome</keyword>
<dbReference type="GO" id="GO:0030151">
    <property type="term" value="F:molybdenum ion binding"/>
    <property type="evidence" value="ECO:0007669"/>
    <property type="project" value="InterPro"/>
</dbReference>
<gene>
    <name evidence="2" type="ORF">M5X16_09335</name>
    <name evidence="3" type="ORF">PC41400_20765</name>
</gene>
<dbReference type="Proteomes" id="UP001527202">
    <property type="component" value="Unassembled WGS sequence"/>
</dbReference>
<evidence type="ECO:0000313" key="3">
    <source>
        <dbReference type="EMBL" id="QAV19957.1"/>
    </source>
</evidence>
<protein>
    <submittedName>
        <fullName evidence="3">MOSC domain-containing protein</fullName>
    </submittedName>
</protein>
<evidence type="ECO:0000313" key="5">
    <source>
        <dbReference type="Proteomes" id="UP001527202"/>
    </source>
</evidence>
<dbReference type="SUPFAM" id="SSF50800">
    <property type="entry name" value="PK beta-barrel domain-like"/>
    <property type="match status" value="1"/>
</dbReference>
<dbReference type="GO" id="GO:0030170">
    <property type="term" value="F:pyridoxal phosphate binding"/>
    <property type="evidence" value="ECO:0007669"/>
    <property type="project" value="InterPro"/>
</dbReference>
<reference evidence="3 4" key="1">
    <citation type="submission" date="2018-01" db="EMBL/GenBank/DDBJ databases">
        <title>The whole genome sequencing and assembly of Paenibacillus chitinolyticus KCCM 41400 strain.</title>
        <authorList>
            <person name="Kim J.-Y."/>
            <person name="Park M.-K."/>
            <person name="Lee Y.-J."/>
            <person name="Yi H."/>
            <person name="Bahn Y.-S."/>
            <person name="Kim J.F."/>
            <person name="Lee D.-W."/>
        </authorList>
    </citation>
    <scope>NUCLEOTIDE SEQUENCE [LARGE SCALE GENOMIC DNA]</scope>
    <source>
        <strain evidence="3 4">KCCM 41400</strain>
    </source>
</reference>
<dbReference type="InterPro" id="IPR011037">
    <property type="entry name" value="Pyrv_Knase-like_insert_dom_sf"/>
</dbReference>
<dbReference type="PANTHER" id="PTHR36930">
    <property type="entry name" value="METAL-SULFUR CLUSTER BIOSYNTHESIS PROTEINS YUAD-RELATED"/>
    <property type="match status" value="1"/>
</dbReference>
<dbReference type="PANTHER" id="PTHR36930:SF1">
    <property type="entry name" value="MOSC DOMAIN-CONTAINING PROTEIN"/>
    <property type="match status" value="1"/>
</dbReference>
<dbReference type="AlphaFoldDB" id="A0A410X054"/>
<dbReference type="KEGG" id="pchi:PC41400_20765"/>
<feature type="domain" description="MOSC" evidence="1">
    <location>
        <begin position="21"/>
        <end position="181"/>
    </location>
</feature>
<reference evidence="2 5" key="2">
    <citation type="submission" date="2022-05" db="EMBL/GenBank/DDBJ databases">
        <title>Genome Sequencing of Bee-Associated Microbes.</title>
        <authorList>
            <person name="Dunlap C."/>
        </authorList>
    </citation>
    <scope>NUCLEOTIDE SEQUENCE [LARGE SCALE GENOMIC DNA]</scope>
    <source>
        <strain evidence="2 5">NRRL B-23120</strain>
    </source>
</reference>
<dbReference type="EMBL" id="JAMDMJ010000009">
    <property type="protein sequence ID" value="MCY9595977.1"/>
    <property type="molecule type" value="Genomic_DNA"/>
</dbReference>
<dbReference type="GO" id="GO:0003824">
    <property type="term" value="F:catalytic activity"/>
    <property type="evidence" value="ECO:0007669"/>
    <property type="project" value="InterPro"/>
</dbReference>
<dbReference type="Pfam" id="PF03473">
    <property type="entry name" value="MOSC"/>
    <property type="match status" value="1"/>
</dbReference>
<dbReference type="GeneID" id="95377228"/>
<evidence type="ECO:0000259" key="1">
    <source>
        <dbReference type="PROSITE" id="PS51340"/>
    </source>
</evidence>
<dbReference type="Proteomes" id="UP000288943">
    <property type="component" value="Chromosome"/>
</dbReference>
<dbReference type="InterPro" id="IPR005302">
    <property type="entry name" value="MoCF_Sase_C"/>
</dbReference>
<dbReference type="RefSeq" id="WP_042233230.1">
    <property type="nucleotide sequence ID" value="NZ_CP026520.1"/>
</dbReference>
<evidence type="ECO:0000313" key="2">
    <source>
        <dbReference type="EMBL" id="MCY9595977.1"/>
    </source>
</evidence>
<dbReference type="Gene3D" id="2.40.33.20">
    <property type="entry name" value="PK beta-barrel domain-like"/>
    <property type="match status" value="1"/>
</dbReference>
<dbReference type="OrthoDB" id="9808413at2"/>
<dbReference type="EMBL" id="CP026520">
    <property type="protein sequence ID" value="QAV19957.1"/>
    <property type="molecule type" value="Genomic_DNA"/>
</dbReference>
<organism evidence="3 4">
    <name type="scientific">Paenibacillus chitinolyticus</name>
    <dbReference type="NCBI Taxonomy" id="79263"/>
    <lineage>
        <taxon>Bacteria</taxon>
        <taxon>Bacillati</taxon>
        <taxon>Bacillota</taxon>
        <taxon>Bacilli</taxon>
        <taxon>Bacillales</taxon>
        <taxon>Paenibacillaceae</taxon>
        <taxon>Paenibacillus</taxon>
    </lineage>
</organism>
<dbReference type="InterPro" id="IPR052716">
    <property type="entry name" value="MOSC_domain"/>
</dbReference>
<dbReference type="PROSITE" id="PS51340">
    <property type="entry name" value="MOSC"/>
    <property type="match status" value="1"/>
</dbReference>
<sequence length="186" mass="20244">MKKGNEQLAVMTGLLIADKPGTFITRHLDWAEMQFGGLVGDRHFGVTSKADVRQPMYPRGTEIMNRRQISIVSEEECEEIAAALGIERVAPEWLGANMALKGLERLTALPRGTRILFPSGAGLVCEGENEPCVHPGKVIAEQTGNPKLAGKFVKAAWNRRGIVASVERPGIVSAGDEVRILFPDEL</sequence>
<proteinExistence type="predicted"/>